<dbReference type="OrthoDB" id="3784695at2759"/>
<dbReference type="InterPro" id="IPR006121">
    <property type="entry name" value="HMA_dom"/>
</dbReference>
<name>A0A9P4JET5_9PLEO</name>
<protein>
    <recommendedName>
        <fullName evidence="3">HMA domain-containing protein</fullName>
    </recommendedName>
</protein>
<gene>
    <name evidence="1" type="ORF">GQ43DRAFT_356338</name>
</gene>
<evidence type="ECO:0008006" key="3">
    <source>
        <dbReference type="Google" id="ProtNLM"/>
    </source>
</evidence>
<dbReference type="CDD" id="cd00371">
    <property type="entry name" value="HMA"/>
    <property type="match status" value="1"/>
</dbReference>
<dbReference type="Gene3D" id="3.30.70.100">
    <property type="match status" value="1"/>
</dbReference>
<dbReference type="EMBL" id="ML994295">
    <property type="protein sequence ID" value="KAF2196979.1"/>
    <property type="molecule type" value="Genomic_DNA"/>
</dbReference>
<feature type="non-terminal residue" evidence="1">
    <location>
        <position position="1"/>
    </location>
</feature>
<comment type="caution">
    <text evidence="1">The sequence shown here is derived from an EMBL/GenBank/DDBJ whole genome shotgun (WGS) entry which is preliminary data.</text>
</comment>
<sequence>TTTIFICNLHCPSCVESIQESLSCLRPPPEFVSYSIVSHSVVIRHHPSLAAEVIAETLDTAGFEIHSIFQDDGS</sequence>
<accession>A0A9P4JET5</accession>
<dbReference type="GO" id="GO:0046872">
    <property type="term" value="F:metal ion binding"/>
    <property type="evidence" value="ECO:0007669"/>
    <property type="project" value="InterPro"/>
</dbReference>
<evidence type="ECO:0000313" key="1">
    <source>
        <dbReference type="EMBL" id="KAF2196979.1"/>
    </source>
</evidence>
<reference evidence="1" key="1">
    <citation type="journal article" date="2020" name="Stud. Mycol.">
        <title>101 Dothideomycetes genomes: a test case for predicting lifestyles and emergence of pathogens.</title>
        <authorList>
            <person name="Haridas S."/>
            <person name="Albert R."/>
            <person name="Binder M."/>
            <person name="Bloem J."/>
            <person name="Labutti K."/>
            <person name="Salamov A."/>
            <person name="Andreopoulos B."/>
            <person name="Baker S."/>
            <person name="Barry K."/>
            <person name="Bills G."/>
            <person name="Bluhm B."/>
            <person name="Cannon C."/>
            <person name="Castanera R."/>
            <person name="Culley D."/>
            <person name="Daum C."/>
            <person name="Ezra D."/>
            <person name="Gonzalez J."/>
            <person name="Henrissat B."/>
            <person name="Kuo A."/>
            <person name="Liang C."/>
            <person name="Lipzen A."/>
            <person name="Lutzoni F."/>
            <person name="Magnuson J."/>
            <person name="Mondo S."/>
            <person name="Nolan M."/>
            <person name="Ohm R."/>
            <person name="Pangilinan J."/>
            <person name="Park H.-J."/>
            <person name="Ramirez L."/>
            <person name="Alfaro M."/>
            <person name="Sun H."/>
            <person name="Tritt A."/>
            <person name="Yoshinaga Y."/>
            <person name="Zwiers L.-H."/>
            <person name="Turgeon B."/>
            <person name="Goodwin S."/>
            <person name="Spatafora J."/>
            <person name="Crous P."/>
            <person name="Grigoriev I."/>
        </authorList>
    </citation>
    <scope>NUCLEOTIDE SEQUENCE</scope>
    <source>
        <strain evidence="1">ATCC 74209</strain>
    </source>
</reference>
<keyword evidence="2" id="KW-1185">Reference proteome</keyword>
<dbReference type="SUPFAM" id="SSF55008">
    <property type="entry name" value="HMA, heavy metal-associated domain"/>
    <property type="match status" value="1"/>
</dbReference>
<evidence type="ECO:0000313" key="2">
    <source>
        <dbReference type="Proteomes" id="UP000799536"/>
    </source>
</evidence>
<dbReference type="Proteomes" id="UP000799536">
    <property type="component" value="Unassembled WGS sequence"/>
</dbReference>
<feature type="non-terminal residue" evidence="1">
    <location>
        <position position="74"/>
    </location>
</feature>
<proteinExistence type="predicted"/>
<organism evidence="1 2">
    <name type="scientific">Delitschia confertaspora ATCC 74209</name>
    <dbReference type="NCBI Taxonomy" id="1513339"/>
    <lineage>
        <taxon>Eukaryota</taxon>
        <taxon>Fungi</taxon>
        <taxon>Dikarya</taxon>
        <taxon>Ascomycota</taxon>
        <taxon>Pezizomycotina</taxon>
        <taxon>Dothideomycetes</taxon>
        <taxon>Pleosporomycetidae</taxon>
        <taxon>Pleosporales</taxon>
        <taxon>Delitschiaceae</taxon>
        <taxon>Delitschia</taxon>
    </lineage>
</organism>
<dbReference type="InterPro" id="IPR036163">
    <property type="entry name" value="HMA_dom_sf"/>
</dbReference>
<dbReference type="AlphaFoldDB" id="A0A9P4JET5"/>